<gene>
    <name evidence="2" type="ORF">TELCIR_02383</name>
</gene>
<accession>A0A2G9UZ99</accession>
<dbReference type="PANTHER" id="PTHR19384:SF10">
    <property type="entry name" value="NADPH-DEPENDENT DIFLAVIN OXIDOREDUCTASE 1"/>
    <property type="match status" value="1"/>
</dbReference>
<protein>
    <submittedName>
        <fullName evidence="2">Uncharacterized protein</fullName>
    </submittedName>
</protein>
<evidence type="ECO:0000313" key="2">
    <source>
        <dbReference type="EMBL" id="PIO75571.1"/>
    </source>
</evidence>
<dbReference type="GO" id="GO:0010181">
    <property type="term" value="F:FMN binding"/>
    <property type="evidence" value="ECO:0007669"/>
    <property type="project" value="TreeGrafter"/>
</dbReference>
<keyword evidence="3" id="KW-1185">Reference proteome</keyword>
<dbReference type="Gene3D" id="3.40.50.80">
    <property type="entry name" value="Nucleotide-binding domain of ferredoxin-NADP reductase (FNR) module"/>
    <property type="match status" value="1"/>
</dbReference>
<dbReference type="AlphaFoldDB" id="A0A2G9UZ99"/>
<dbReference type="SUPFAM" id="SSF52343">
    <property type="entry name" value="Ferredoxin reductase-like, C-terminal NADP-linked domain"/>
    <property type="match status" value="1"/>
</dbReference>
<dbReference type="GO" id="GO:0016491">
    <property type="term" value="F:oxidoreductase activity"/>
    <property type="evidence" value="ECO:0007669"/>
    <property type="project" value="TreeGrafter"/>
</dbReference>
<dbReference type="EMBL" id="KZ345129">
    <property type="protein sequence ID" value="PIO75571.1"/>
    <property type="molecule type" value="Genomic_DNA"/>
</dbReference>
<sequence length="109" mass="12431">MSYVSLCESRRFIFPVEESEQTSFVEKACRTIFSLVQIYVQNVMLKHADEVWNIIGREDGFVFIAGSAGDMPKDVGFALETIASRHGWAEGTFLKKLESLGRIQYETWS</sequence>
<name>A0A2G9UZ99_TELCI</name>
<dbReference type="OrthoDB" id="1856718at2759"/>
<keyword evidence="1" id="KW-0285">Flavoprotein</keyword>
<dbReference type="PANTHER" id="PTHR19384">
    <property type="entry name" value="NITRIC OXIDE SYNTHASE-RELATED"/>
    <property type="match status" value="1"/>
</dbReference>
<dbReference type="GO" id="GO:0005829">
    <property type="term" value="C:cytosol"/>
    <property type="evidence" value="ECO:0007669"/>
    <property type="project" value="TreeGrafter"/>
</dbReference>
<dbReference type="GO" id="GO:0050660">
    <property type="term" value="F:flavin adenine dinucleotide binding"/>
    <property type="evidence" value="ECO:0007669"/>
    <property type="project" value="TreeGrafter"/>
</dbReference>
<dbReference type="Proteomes" id="UP000230423">
    <property type="component" value="Unassembled WGS sequence"/>
</dbReference>
<organism evidence="2 3">
    <name type="scientific">Teladorsagia circumcincta</name>
    <name type="common">Brown stomach worm</name>
    <name type="synonym">Ostertagia circumcincta</name>
    <dbReference type="NCBI Taxonomy" id="45464"/>
    <lineage>
        <taxon>Eukaryota</taxon>
        <taxon>Metazoa</taxon>
        <taxon>Ecdysozoa</taxon>
        <taxon>Nematoda</taxon>
        <taxon>Chromadorea</taxon>
        <taxon>Rhabditida</taxon>
        <taxon>Rhabditina</taxon>
        <taxon>Rhabditomorpha</taxon>
        <taxon>Strongyloidea</taxon>
        <taxon>Trichostrongylidae</taxon>
        <taxon>Teladorsagia</taxon>
    </lineage>
</organism>
<evidence type="ECO:0000313" key="3">
    <source>
        <dbReference type="Proteomes" id="UP000230423"/>
    </source>
</evidence>
<dbReference type="InterPro" id="IPR039261">
    <property type="entry name" value="FNR_nucleotide-bd"/>
</dbReference>
<reference evidence="2 3" key="1">
    <citation type="submission" date="2015-09" db="EMBL/GenBank/DDBJ databases">
        <title>Draft genome of the parasitic nematode Teladorsagia circumcincta isolate WARC Sus (inbred).</title>
        <authorList>
            <person name="Mitreva M."/>
        </authorList>
    </citation>
    <scope>NUCLEOTIDE SEQUENCE [LARGE SCALE GENOMIC DNA]</scope>
    <source>
        <strain evidence="2 3">S</strain>
    </source>
</reference>
<proteinExistence type="predicted"/>
<evidence type="ECO:0000256" key="1">
    <source>
        <dbReference type="ARBA" id="ARBA00022630"/>
    </source>
</evidence>